<gene>
    <name evidence="1" type="ORF">BN000_00684</name>
</gene>
<evidence type="ECO:0000313" key="1">
    <source>
        <dbReference type="EMBL" id="CRK80796.1"/>
    </source>
</evidence>
<organism evidence="1 2">
    <name type="scientific">Neobacillus massiliamazoniensis</name>
    <dbReference type="NCBI Taxonomy" id="1499688"/>
    <lineage>
        <taxon>Bacteria</taxon>
        <taxon>Bacillati</taxon>
        <taxon>Bacillota</taxon>
        <taxon>Bacilli</taxon>
        <taxon>Bacillales</taxon>
        <taxon>Bacillaceae</taxon>
        <taxon>Neobacillus</taxon>
    </lineage>
</organism>
<keyword evidence="2" id="KW-1185">Reference proteome</keyword>
<proteinExistence type="predicted"/>
<dbReference type="AlphaFoldDB" id="A0A0U1NRX2"/>
<accession>A0A0U1NRX2</accession>
<dbReference type="STRING" id="1499688.BN000_00684"/>
<evidence type="ECO:0000313" key="2">
    <source>
        <dbReference type="Proteomes" id="UP000199087"/>
    </source>
</evidence>
<dbReference type="EMBL" id="CVRB01000001">
    <property type="protein sequence ID" value="CRK80796.1"/>
    <property type="molecule type" value="Genomic_DNA"/>
</dbReference>
<protein>
    <submittedName>
        <fullName evidence="1">Uncharacterized protein</fullName>
    </submittedName>
</protein>
<sequence length="34" mass="3979">MEYPHRSFPFGEGLIYVTVLFKVQFGTPKSLFNK</sequence>
<name>A0A0U1NRX2_9BACI</name>
<dbReference type="Proteomes" id="UP000199087">
    <property type="component" value="Unassembled WGS sequence"/>
</dbReference>
<reference evidence="2" key="1">
    <citation type="submission" date="2015-05" db="EMBL/GenBank/DDBJ databases">
        <authorList>
            <person name="Urmite Genomes"/>
        </authorList>
    </citation>
    <scope>NUCLEOTIDE SEQUENCE [LARGE SCALE GENOMIC DNA]</scope>
    <source>
        <strain evidence="2">LF1</strain>
    </source>
</reference>